<evidence type="ECO:0000256" key="5">
    <source>
        <dbReference type="ARBA" id="ARBA00022723"/>
    </source>
</evidence>
<organism evidence="16 18">
    <name type="scientific">Candidatus Methanofastidiosum methylothiophilum</name>
    <dbReference type="NCBI Taxonomy" id="1705564"/>
    <lineage>
        <taxon>Archaea</taxon>
        <taxon>Methanobacteriati</taxon>
        <taxon>Methanobacteriota</taxon>
        <taxon>Stenosarchaea group</taxon>
        <taxon>Candidatus Methanofastidiosia</taxon>
        <taxon>Candidatus Methanofastidiosales</taxon>
        <taxon>Candidatus Methanofastidiosaceae</taxon>
        <taxon>Candidatus Methanofastidiosum</taxon>
    </lineage>
</organism>
<dbReference type="PATRIC" id="fig|1706438.3.peg.1737"/>
<keyword evidence="7 11" id="KW-0560">Oxidoreductase</keyword>
<name>A0A150ITX1_9EURY</name>
<feature type="domain" description="KARI C-terminal knotted" evidence="14">
    <location>
        <begin position="183"/>
        <end position="328"/>
    </location>
</feature>
<comment type="cofactor">
    <cofactor evidence="11">
        <name>Mg(2+)</name>
        <dbReference type="ChEBI" id="CHEBI:18420"/>
    </cofactor>
    <text evidence="11">Binds 2 magnesium ions per subunit.</text>
</comment>
<gene>
    <name evidence="11" type="primary">ilvC</name>
    <name evidence="15" type="ORF">APG10_01608</name>
    <name evidence="16" type="ORF">APG11_00405</name>
    <name evidence="17" type="ORF">APG12_01732</name>
</gene>
<accession>A0A150IIS8</accession>
<dbReference type="HAMAP" id="MF_00435">
    <property type="entry name" value="IlvC"/>
    <property type="match status" value="1"/>
</dbReference>
<dbReference type="GO" id="GO:0009099">
    <property type="term" value="P:L-valine biosynthetic process"/>
    <property type="evidence" value="ECO:0007669"/>
    <property type="project" value="UniProtKB-UniRule"/>
</dbReference>
<dbReference type="UniPathway" id="UPA00049">
    <property type="reaction ID" value="UER00060"/>
</dbReference>
<feature type="binding site" evidence="11">
    <location>
        <begin position="25"/>
        <end position="28"/>
    </location>
    <ligand>
        <name>NADP(+)</name>
        <dbReference type="ChEBI" id="CHEBI:58349"/>
    </ligand>
</feature>
<feature type="binding site" evidence="11 12">
    <location>
        <position position="252"/>
    </location>
    <ligand>
        <name>substrate</name>
    </ligand>
</feature>
<dbReference type="SUPFAM" id="SSF48179">
    <property type="entry name" value="6-phosphogluconate dehydrogenase C-terminal domain-like"/>
    <property type="match status" value="1"/>
</dbReference>
<evidence type="ECO:0000256" key="8">
    <source>
        <dbReference type="ARBA" id="ARBA00023304"/>
    </source>
</evidence>
<dbReference type="Pfam" id="PF01450">
    <property type="entry name" value="KARI_C"/>
    <property type="match status" value="1"/>
</dbReference>
<dbReference type="PIRSF" id="PIRSF000116">
    <property type="entry name" value="IlvC_gammaproteo"/>
    <property type="match status" value="1"/>
</dbReference>
<dbReference type="InterPro" id="IPR036291">
    <property type="entry name" value="NAD(P)-bd_dom_sf"/>
</dbReference>
<evidence type="ECO:0000256" key="2">
    <source>
        <dbReference type="ARBA" id="ARBA00004885"/>
    </source>
</evidence>
<dbReference type="Gene3D" id="3.40.50.720">
    <property type="entry name" value="NAD(P)-binding Rossmann-like Domain"/>
    <property type="match status" value="1"/>
</dbReference>
<comment type="catalytic activity">
    <reaction evidence="10">
        <text>(2R)-2,3-dihydroxy-3-methylbutanoate + NADP(+) = (2S)-2-acetolactate + NADPH + H(+)</text>
        <dbReference type="Rhea" id="RHEA:22068"/>
        <dbReference type="ChEBI" id="CHEBI:15378"/>
        <dbReference type="ChEBI" id="CHEBI:49072"/>
        <dbReference type="ChEBI" id="CHEBI:57783"/>
        <dbReference type="ChEBI" id="CHEBI:58349"/>
        <dbReference type="ChEBI" id="CHEBI:58476"/>
        <dbReference type="EC" id="1.1.1.383"/>
    </reaction>
</comment>
<feature type="binding site" evidence="11 12">
    <location>
        <position position="227"/>
    </location>
    <ligand>
        <name>Mg(2+)</name>
        <dbReference type="ChEBI" id="CHEBI:18420"/>
        <label>2</label>
    </ligand>
</feature>
<dbReference type="PATRIC" id="fig|1706437.3.peg.406"/>
<dbReference type="Proteomes" id="UP000092401">
    <property type="component" value="Unassembled WGS sequence"/>
</dbReference>
<evidence type="ECO:0000313" key="19">
    <source>
        <dbReference type="Proteomes" id="UP000092401"/>
    </source>
</evidence>
<feature type="binding site" evidence="11 12">
    <location>
        <position position="231"/>
    </location>
    <ligand>
        <name>Mg(2+)</name>
        <dbReference type="ChEBI" id="CHEBI:18420"/>
        <label>2</label>
    </ligand>
</feature>
<dbReference type="EMBL" id="LNGE01000054">
    <property type="protein sequence ID" value="KYC44584.1"/>
    <property type="molecule type" value="Genomic_DNA"/>
</dbReference>
<dbReference type="GO" id="GO:0004455">
    <property type="term" value="F:ketol-acid reductoisomerase activity"/>
    <property type="evidence" value="ECO:0007669"/>
    <property type="project" value="UniProtKB-UniRule"/>
</dbReference>
<dbReference type="PANTHER" id="PTHR21371:SF1">
    <property type="entry name" value="KETOL-ACID REDUCTOISOMERASE, MITOCHONDRIAL"/>
    <property type="match status" value="1"/>
</dbReference>
<evidence type="ECO:0000256" key="1">
    <source>
        <dbReference type="ARBA" id="ARBA00004864"/>
    </source>
</evidence>
<feature type="binding site" evidence="11 12">
    <location>
        <position position="191"/>
    </location>
    <ligand>
        <name>Mg(2+)</name>
        <dbReference type="ChEBI" id="CHEBI:18420"/>
        <label>2</label>
    </ligand>
</feature>
<feature type="domain" description="KARI N-terminal Rossmann" evidence="13">
    <location>
        <begin position="1"/>
        <end position="182"/>
    </location>
</feature>
<keyword evidence="6 11" id="KW-0460">Magnesium</keyword>
<dbReference type="PROSITE" id="PS51850">
    <property type="entry name" value="KARI_N"/>
    <property type="match status" value="1"/>
</dbReference>
<comment type="caution">
    <text evidence="11">Lacks conserved residue(s) required for the propagation of feature annotation.</text>
</comment>
<evidence type="ECO:0000256" key="10">
    <source>
        <dbReference type="ARBA" id="ARBA00052344"/>
    </source>
</evidence>
<dbReference type="InterPro" id="IPR013023">
    <property type="entry name" value="KARI"/>
</dbReference>
<evidence type="ECO:0000256" key="6">
    <source>
        <dbReference type="ARBA" id="ARBA00022842"/>
    </source>
</evidence>
<evidence type="ECO:0000256" key="9">
    <source>
        <dbReference type="ARBA" id="ARBA00050504"/>
    </source>
</evidence>
<keyword evidence="16" id="KW-0413">Isomerase</keyword>
<dbReference type="GO" id="GO:0016853">
    <property type="term" value="F:isomerase activity"/>
    <property type="evidence" value="ECO:0007669"/>
    <property type="project" value="UniProtKB-KW"/>
</dbReference>
<evidence type="ECO:0000256" key="4">
    <source>
        <dbReference type="ARBA" id="ARBA00022605"/>
    </source>
</evidence>
<dbReference type="SUPFAM" id="SSF51735">
    <property type="entry name" value="NAD(P)-binding Rossmann-fold domains"/>
    <property type="match status" value="1"/>
</dbReference>
<dbReference type="GO" id="GO:0000287">
    <property type="term" value="F:magnesium ion binding"/>
    <property type="evidence" value="ECO:0007669"/>
    <property type="project" value="UniProtKB-UniRule"/>
</dbReference>
<evidence type="ECO:0000256" key="7">
    <source>
        <dbReference type="ARBA" id="ARBA00023002"/>
    </source>
</evidence>
<comment type="similarity">
    <text evidence="3 11 12">Belongs to the ketol-acid reductoisomerase family.</text>
</comment>
<keyword evidence="8 11" id="KW-0100">Branched-chain amino acid biosynthesis</keyword>
<feature type="binding site" evidence="11 12">
    <location>
        <position position="191"/>
    </location>
    <ligand>
        <name>Mg(2+)</name>
        <dbReference type="ChEBI" id="CHEBI:18420"/>
        <label>1</label>
    </ligand>
</feature>
<keyword evidence="5 11" id="KW-0479">Metal-binding</keyword>
<evidence type="ECO:0000313" key="15">
    <source>
        <dbReference type="EMBL" id="KYC44584.1"/>
    </source>
</evidence>
<dbReference type="Pfam" id="PF07991">
    <property type="entry name" value="KARI_N"/>
    <property type="match status" value="1"/>
</dbReference>
<accession>A0A150IVK8</accession>
<dbReference type="InterPro" id="IPR013116">
    <property type="entry name" value="KARI_N"/>
</dbReference>
<protein>
    <recommendedName>
        <fullName evidence="11">Ketol-acid reductoisomerase (NADP(+))</fullName>
        <shortName evidence="11">KARI</shortName>
        <ecNumber evidence="11">1.1.1.86</ecNumber>
    </recommendedName>
    <alternativeName>
        <fullName evidence="11">Acetohydroxy-acid isomeroreductase</fullName>
        <shortName evidence="11">AHIR</shortName>
    </alternativeName>
    <alternativeName>
        <fullName evidence="11">Alpha-keto-beta-hydroxylacyl reductoisomerase</fullName>
    </alternativeName>
</protein>
<reference evidence="18 19" key="1">
    <citation type="journal article" date="2016" name="ISME J.">
        <title>Chasing the elusive Euryarchaeota class WSA2: genomes reveal a uniquely fastidious methyl-reducing methanogen.</title>
        <authorList>
            <person name="Nobu M.K."/>
            <person name="Narihiro T."/>
            <person name="Kuroda K."/>
            <person name="Mei R."/>
            <person name="Liu W.T."/>
        </authorList>
    </citation>
    <scope>NUCLEOTIDE SEQUENCE [LARGE SCALE GENOMIC DNA]</scope>
    <source>
        <strain evidence="15">B03fssc0709_Meth_Bin005</strain>
        <strain evidence="16">B15fssc0709_Meth_Bin003</strain>
        <strain evidence="17">BMIXfssc0709_Meth_Bin006</strain>
    </source>
</reference>
<dbReference type="PROSITE" id="PS51851">
    <property type="entry name" value="KARI_C"/>
    <property type="match status" value="1"/>
</dbReference>
<dbReference type="UniPathway" id="UPA00047">
    <property type="reaction ID" value="UER00056"/>
</dbReference>
<dbReference type="InterPro" id="IPR014359">
    <property type="entry name" value="KARI_prok"/>
</dbReference>
<comment type="function">
    <text evidence="11">Involved in the biosynthesis of branched-chain amino acids (BCAA). Catalyzes an alkyl-migration followed by a ketol-acid reduction of (S)-2-acetolactate (S2AL) to yield (R)-2,3-dihydroxy-isovalerate. In the isomerase reaction, S2AL is rearranged via a Mg-dependent methyl migration to produce 3-hydroxy-3-methyl-2-ketobutyrate (HMKB). In the reductase reaction, this 2-ketoacid undergoes a metal-dependent reduction by NADPH to yield (R)-2,3-dihydroxy-isovalerate.</text>
</comment>
<accession>A0A150ITX1</accession>
<dbReference type="FunFam" id="3.40.50.720:FF:000023">
    <property type="entry name" value="Ketol-acid reductoisomerase (NADP(+))"/>
    <property type="match status" value="1"/>
</dbReference>
<feature type="binding site" evidence="11">
    <location>
        <position position="134"/>
    </location>
    <ligand>
        <name>NADP(+)</name>
        <dbReference type="ChEBI" id="CHEBI:58349"/>
    </ligand>
</feature>
<evidence type="ECO:0000256" key="12">
    <source>
        <dbReference type="PROSITE-ProRule" id="PRU01198"/>
    </source>
</evidence>
<keyword evidence="11" id="KW-0521">NADP</keyword>
<dbReference type="PATRIC" id="fig|1706436.3.peg.1625"/>
<feature type="binding site" evidence="11 12">
    <location>
        <position position="195"/>
    </location>
    <ligand>
        <name>Mg(2+)</name>
        <dbReference type="ChEBI" id="CHEBI:18420"/>
        <label>1</label>
    </ligand>
</feature>
<feature type="active site" evidence="11">
    <location>
        <position position="108"/>
    </location>
</feature>
<dbReference type="PANTHER" id="PTHR21371">
    <property type="entry name" value="KETOL-ACID REDUCTOISOMERASE, MITOCHONDRIAL"/>
    <property type="match status" value="1"/>
</dbReference>
<comment type="pathway">
    <text evidence="2 11">Amino-acid biosynthesis; L-isoleucine biosynthesis; L-isoleucine from 2-oxobutanoate: step 2/4.</text>
</comment>
<dbReference type="EMBL" id="LNGF01000006">
    <property type="protein sequence ID" value="KYC48392.1"/>
    <property type="molecule type" value="Genomic_DNA"/>
</dbReference>
<dbReference type="InterPro" id="IPR000506">
    <property type="entry name" value="KARI_C"/>
</dbReference>
<comment type="pathway">
    <text evidence="1 11">Amino-acid biosynthesis; L-valine biosynthesis; L-valine from pyruvate: step 2/4.</text>
</comment>
<evidence type="ECO:0000313" key="18">
    <source>
        <dbReference type="Proteomes" id="UP000091929"/>
    </source>
</evidence>
<dbReference type="AlphaFoldDB" id="A0A150ITX1"/>
<proteinExistence type="inferred from homology"/>
<evidence type="ECO:0000313" key="16">
    <source>
        <dbReference type="EMBL" id="KYC48392.1"/>
    </source>
</evidence>
<dbReference type="Gene3D" id="6.10.240.10">
    <property type="match status" value="1"/>
</dbReference>
<dbReference type="EC" id="1.1.1.86" evidence="11"/>
<sequence length="331" mass="36881">MATMYYDCDADLKYLQGKKVAVIGYGNQGRAQALCLHDSGIDVVVGVNEGGKSWNCAKDAGIKTMSVEDAAKAGDIIHILIPDEVQPHVYTKYIKDNLKEGNVLSFSHGFNITFNQIKPPEYVDVVMVAPKTPGSELRRLYKEGFGAPALLAVEQNYTGKAKQTALAMAKAMNLTKAGVVETTFEEEAITDIFGEQCVLCGGITELITAGFETLVSEGYQPEIAYFECLNEMKLIVDLFYEGGLELMWERVSNTAEYGGRTRGPMIIDDSVRERMYEVLDNIKSGEFAREFMMENYTGRPVLTRARKEGKEKLIEEVGKDIRKMFLKPEKK</sequence>
<evidence type="ECO:0000313" key="17">
    <source>
        <dbReference type="EMBL" id="KYC48990.1"/>
    </source>
</evidence>
<dbReference type="GO" id="GO:0009097">
    <property type="term" value="P:isoleucine biosynthetic process"/>
    <property type="evidence" value="ECO:0007669"/>
    <property type="project" value="UniProtKB-UniRule"/>
</dbReference>
<comment type="catalytic activity">
    <reaction evidence="11">
        <text>(2R)-2,3-dihydroxy-3-methylbutanoate + NADP(+) = (2S)-2-acetolactate + NADPH + H(+)</text>
        <dbReference type="Rhea" id="RHEA:22068"/>
        <dbReference type="ChEBI" id="CHEBI:15378"/>
        <dbReference type="ChEBI" id="CHEBI:49072"/>
        <dbReference type="ChEBI" id="CHEBI:57783"/>
        <dbReference type="ChEBI" id="CHEBI:58349"/>
        <dbReference type="ChEBI" id="CHEBI:58476"/>
        <dbReference type="EC" id="1.1.1.86"/>
    </reaction>
</comment>
<comment type="catalytic activity">
    <reaction evidence="11">
        <text>(2R,3R)-2,3-dihydroxy-3-methylpentanoate + NADP(+) = (S)-2-ethyl-2-hydroxy-3-oxobutanoate + NADPH + H(+)</text>
        <dbReference type="Rhea" id="RHEA:13493"/>
        <dbReference type="ChEBI" id="CHEBI:15378"/>
        <dbReference type="ChEBI" id="CHEBI:49256"/>
        <dbReference type="ChEBI" id="CHEBI:49258"/>
        <dbReference type="ChEBI" id="CHEBI:57783"/>
        <dbReference type="ChEBI" id="CHEBI:58349"/>
        <dbReference type="EC" id="1.1.1.86"/>
    </reaction>
</comment>
<dbReference type="NCBIfam" id="NF004017">
    <property type="entry name" value="PRK05479.1"/>
    <property type="match status" value="1"/>
</dbReference>
<dbReference type="InterPro" id="IPR008927">
    <property type="entry name" value="6-PGluconate_DH-like_C_sf"/>
</dbReference>
<evidence type="ECO:0000259" key="13">
    <source>
        <dbReference type="PROSITE" id="PS51850"/>
    </source>
</evidence>
<evidence type="ECO:0000256" key="11">
    <source>
        <dbReference type="HAMAP-Rule" id="MF_00435"/>
    </source>
</evidence>
<dbReference type="Proteomes" id="UP000091929">
    <property type="component" value="Unassembled WGS sequence"/>
</dbReference>
<dbReference type="NCBIfam" id="TIGR00465">
    <property type="entry name" value="ilvC"/>
    <property type="match status" value="1"/>
</dbReference>
<dbReference type="Proteomes" id="UP000092403">
    <property type="component" value="Unassembled WGS sequence"/>
</dbReference>
<dbReference type="GO" id="GO:0050661">
    <property type="term" value="F:NADP binding"/>
    <property type="evidence" value="ECO:0007669"/>
    <property type="project" value="InterPro"/>
</dbReference>
<comment type="caution">
    <text evidence="16">The sequence shown here is derived from an EMBL/GenBank/DDBJ whole genome shotgun (WGS) entry which is preliminary data.</text>
</comment>
<evidence type="ECO:0000256" key="3">
    <source>
        <dbReference type="ARBA" id="ARBA00010318"/>
    </source>
</evidence>
<dbReference type="EMBL" id="LNJC01000053">
    <property type="protein sequence ID" value="KYC48990.1"/>
    <property type="molecule type" value="Genomic_DNA"/>
</dbReference>
<evidence type="ECO:0000259" key="14">
    <source>
        <dbReference type="PROSITE" id="PS51851"/>
    </source>
</evidence>
<keyword evidence="4 11" id="KW-0028">Amino-acid biosynthesis</keyword>
<feature type="binding site" evidence="11">
    <location>
        <position position="53"/>
    </location>
    <ligand>
        <name>NADP(+)</name>
        <dbReference type="ChEBI" id="CHEBI:58349"/>
    </ligand>
</feature>
<comment type="catalytic activity">
    <reaction evidence="9">
        <text>(2R)-2,3-dihydroxy-3-methylbutanoate + NAD(+) = (2S)-2-acetolactate + NADH + H(+)</text>
        <dbReference type="Rhea" id="RHEA:30627"/>
        <dbReference type="ChEBI" id="CHEBI:15378"/>
        <dbReference type="ChEBI" id="CHEBI:49072"/>
        <dbReference type="ChEBI" id="CHEBI:57540"/>
        <dbReference type="ChEBI" id="CHEBI:57945"/>
        <dbReference type="ChEBI" id="CHEBI:58476"/>
        <dbReference type="EC" id="1.1.1.383"/>
    </reaction>
</comment>